<evidence type="ECO:0000313" key="4">
    <source>
        <dbReference type="EMBL" id="PSK99538.1"/>
    </source>
</evidence>
<dbReference type="Gene3D" id="2.60.40.200">
    <property type="entry name" value="Superoxide dismutase, copper/zinc binding domain"/>
    <property type="match status" value="1"/>
</dbReference>
<organism evidence="4 5">
    <name type="scientific">Murinocardiopsis flavida</name>
    <dbReference type="NCBI Taxonomy" id="645275"/>
    <lineage>
        <taxon>Bacteria</taxon>
        <taxon>Bacillati</taxon>
        <taxon>Actinomycetota</taxon>
        <taxon>Actinomycetes</taxon>
        <taxon>Streptosporangiales</taxon>
        <taxon>Nocardiopsidaceae</taxon>
        <taxon>Murinocardiopsis</taxon>
    </lineage>
</organism>
<keyword evidence="3" id="KW-0732">Signal</keyword>
<comment type="similarity">
    <text evidence="1">Belongs to the Cu-Zn superoxide dismutase family.</text>
</comment>
<dbReference type="Proteomes" id="UP000240542">
    <property type="component" value="Unassembled WGS sequence"/>
</dbReference>
<evidence type="ECO:0000256" key="2">
    <source>
        <dbReference type="SAM" id="MobiDB-lite"/>
    </source>
</evidence>
<name>A0A2P8DQP7_9ACTN</name>
<keyword evidence="5" id="KW-1185">Reference proteome</keyword>
<feature type="signal peptide" evidence="3">
    <location>
        <begin position="1"/>
        <end position="31"/>
    </location>
</feature>
<sequence>MRTPVSNRALPRLLLILLAAAPLLLGGTASAAVGPAPAAPPNPVLVAGTFTAYSAGATAVTYDKAVPEGARASVLVATDLPQWAERESGRPGAEGAEEHEAMRELARHKGSGTGFVLHVGGLEPDRDYGAHLHTKPCGPTGDDAGPHYQHEVDPVQPSTDPEYANAENEAWLDFHTSPFGDAITGTAVEWTPRPGQAGSVVIHEEHTHTQPGHAGMAGARLACINVPL</sequence>
<dbReference type="SUPFAM" id="SSF49329">
    <property type="entry name" value="Cu,Zn superoxide dismutase-like"/>
    <property type="match status" value="1"/>
</dbReference>
<evidence type="ECO:0000256" key="3">
    <source>
        <dbReference type="SAM" id="SignalP"/>
    </source>
</evidence>
<dbReference type="AlphaFoldDB" id="A0A2P8DQP7"/>
<feature type="region of interest" description="Disordered" evidence="2">
    <location>
        <begin position="83"/>
        <end position="102"/>
    </location>
</feature>
<accession>A0A2P8DQP7</accession>
<dbReference type="InterPro" id="IPR036423">
    <property type="entry name" value="SOD-like_Cu/Zn_dom_sf"/>
</dbReference>
<reference evidence="4 5" key="1">
    <citation type="submission" date="2018-03" db="EMBL/GenBank/DDBJ databases">
        <title>Genomic Encyclopedia of Archaeal and Bacterial Type Strains, Phase II (KMG-II): from individual species to whole genera.</title>
        <authorList>
            <person name="Goeker M."/>
        </authorList>
    </citation>
    <scope>NUCLEOTIDE SEQUENCE [LARGE SCALE GENOMIC DNA]</scope>
    <source>
        <strain evidence="4 5">DSM 45312</strain>
    </source>
</reference>
<proteinExistence type="inferred from homology"/>
<evidence type="ECO:0000256" key="1">
    <source>
        <dbReference type="ARBA" id="ARBA00010457"/>
    </source>
</evidence>
<comment type="caution">
    <text evidence="4">The sequence shown here is derived from an EMBL/GenBank/DDBJ whole genome shotgun (WGS) entry which is preliminary data.</text>
</comment>
<evidence type="ECO:0000313" key="5">
    <source>
        <dbReference type="Proteomes" id="UP000240542"/>
    </source>
</evidence>
<gene>
    <name evidence="4" type="ORF">CLV63_103263</name>
</gene>
<dbReference type="EMBL" id="PYGA01000003">
    <property type="protein sequence ID" value="PSK99538.1"/>
    <property type="molecule type" value="Genomic_DNA"/>
</dbReference>
<dbReference type="GO" id="GO:0046872">
    <property type="term" value="F:metal ion binding"/>
    <property type="evidence" value="ECO:0007669"/>
    <property type="project" value="InterPro"/>
</dbReference>
<dbReference type="GO" id="GO:0006801">
    <property type="term" value="P:superoxide metabolic process"/>
    <property type="evidence" value="ECO:0007669"/>
    <property type="project" value="InterPro"/>
</dbReference>
<protein>
    <submittedName>
        <fullName evidence="4">Cu-Zn family superoxide dismutase</fullName>
    </submittedName>
</protein>
<feature type="chain" id="PRO_5015202482" evidence="3">
    <location>
        <begin position="32"/>
        <end position="228"/>
    </location>
</feature>